<accession>A0A7I7UKR1</accession>
<evidence type="ECO:0000313" key="3">
    <source>
        <dbReference type="Proteomes" id="UP000467252"/>
    </source>
</evidence>
<feature type="compositionally biased region" description="Low complexity" evidence="1">
    <location>
        <begin position="162"/>
        <end position="173"/>
    </location>
</feature>
<feature type="region of interest" description="Disordered" evidence="1">
    <location>
        <begin position="151"/>
        <end position="173"/>
    </location>
</feature>
<dbReference type="Proteomes" id="UP000467252">
    <property type="component" value="Chromosome"/>
</dbReference>
<organism evidence="2 3">
    <name type="scientific">Mycolicibacterium pulveris</name>
    <name type="common">Mycobacterium pulveris</name>
    <dbReference type="NCBI Taxonomy" id="36813"/>
    <lineage>
        <taxon>Bacteria</taxon>
        <taxon>Bacillati</taxon>
        <taxon>Actinomycetota</taxon>
        <taxon>Actinomycetes</taxon>
        <taxon>Mycobacteriales</taxon>
        <taxon>Mycobacteriaceae</taxon>
        <taxon>Mycolicibacterium</taxon>
    </lineage>
</organism>
<dbReference type="RefSeq" id="WP_163899601.1">
    <property type="nucleotide sequence ID" value="NZ_AP022599.1"/>
</dbReference>
<proteinExistence type="predicted"/>
<evidence type="ECO:0000313" key="2">
    <source>
        <dbReference type="EMBL" id="BBY80696.1"/>
    </source>
</evidence>
<keyword evidence="3" id="KW-1185">Reference proteome</keyword>
<dbReference type="InterPro" id="IPR049709">
    <property type="entry name" value="IniB-like_N"/>
</dbReference>
<dbReference type="NCBIfam" id="NF038175">
    <property type="entry name" value="IniB_NTERM"/>
    <property type="match status" value="1"/>
</dbReference>
<sequence length="173" mass="17762">MANSLLDFVMSVVRDPDTAARFAADPDQAIADANLTNVTSADVEALIPVVAESMSSLVTDVPTTAALDGLGEAATNVWASGAATAAFDAFGDEVPAPVIDDTHALIADQAHVIEEPGEVLRSGLDMLDETSDITDAPIIDEIDDIPIAETHVGSDGDDAVDDVGPPASGFDIF</sequence>
<protein>
    <submittedName>
        <fullName evidence="2">Uncharacterized protein</fullName>
    </submittedName>
</protein>
<name>A0A7I7UKR1_MYCPV</name>
<reference evidence="2 3" key="1">
    <citation type="journal article" date="2019" name="Emerg. Microbes Infect.">
        <title>Comprehensive subspecies identification of 175 nontuberculous mycobacteria species based on 7547 genomic profiles.</title>
        <authorList>
            <person name="Matsumoto Y."/>
            <person name="Kinjo T."/>
            <person name="Motooka D."/>
            <person name="Nabeya D."/>
            <person name="Jung N."/>
            <person name="Uechi K."/>
            <person name="Horii T."/>
            <person name="Iida T."/>
            <person name="Fujita J."/>
            <person name="Nakamura S."/>
        </authorList>
    </citation>
    <scope>NUCLEOTIDE SEQUENCE [LARGE SCALE GENOMIC DNA]</scope>
    <source>
        <strain evidence="2 3">JCM 6370</strain>
    </source>
</reference>
<gene>
    <name evidence="2" type="ORF">MPUL_18540</name>
</gene>
<dbReference type="AlphaFoldDB" id="A0A7I7UKR1"/>
<evidence type="ECO:0000256" key="1">
    <source>
        <dbReference type="SAM" id="MobiDB-lite"/>
    </source>
</evidence>
<dbReference type="NCBIfam" id="NF038176">
    <property type="entry name" value="Rv0340_fam"/>
    <property type="match status" value="1"/>
</dbReference>
<dbReference type="EMBL" id="AP022599">
    <property type="protein sequence ID" value="BBY80696.1"/>
    <property type="molecule type" value="Genomic_DNA"/>
</dbReference>